<comment type="caution">
    <text evidence="2">The sequence shown here is derived from an EMBL/GenBank/DDBJ whole genome shotgun (WGS) entry which is preliminary data.</text>
</comment>
<accession>A0ABR5IV70</accession>
<evidence type="ECO:0000313" key="3">
    <source>
        <dbReference type="Proteomes" id="UP000037020"/>
    </source>
</evidence>
<feature type="domain" description="Condensation" evidence="1">
    <location>
        <begin position="7"/>
        <end position="222"/>
    </location>
</feature>
<evidence type="ECO:0000313" key="2">
    <source>
        <dbReference type="EMBL" id="KOG84551.1"/>
    </source>
</evidence>
<dbReference type="InterPro" id="IPR023213">
    <property type="entry name" value="CAT-like_dom_sf"/>
</dbReference>
<dbReference type="InterPro" id="IPR001242">
    <property type="entry name" value="Condensation_dom"/>
</dbReference>
<dbReference type="Proteomes" id="UP000037020">
    <property type="component" value="Unassembled WGS sequence"/>
</dbReference>
<feature type="non-terminal residue" evidence="2">
    <location>
        <position position="224"/>
    </location>
</feature>
<dbReference type="SUPFAM" id="SSF52777">
    <property type="entry name" value="CoA-dependent acyltransferases"/>
    <property type="match status" value="1"/>
</dbReference>
<dbReference type="Gene3D" id="3.30.559.30">
    <property type="entry name" value="Nonribosomal peptide synthetase, condensation domain"/>
    <property type="match status" value="1"/>
</dbReference>
<feature type="non-terminal residue" evidence="2">
    <location>
        <position position="1"/>
    </location>
</feature>
<dbReference type="Pfam" id="PF00668">
    <property type="entry name" value="Condensation"/>
    <property type="match status" value="1"/>
</dbReference>
<sequence>PEPVFRRCGEELTRALTGLAREHGLTVATVLRGAWALVLARLAGRSDVVFGSTVAGRPADLPGVQSAIGLFINTLPVRVALTAGQPVIEMLAELQERQVRLMGHQYMGLAEINRLAGPGAEFDTLVVYENYPRPAEQPGGPGTLTMRPTGRPQDASHYPLALIANPGDRLEVQLDYRPDVYDRPTAEAIADRLMRVLEQLAADPSAPVARIDLLAPAERELLAG</sequence>
<dbReference type="EMBL" id="LGUT01003678">
    <property type="protein sequence ID" value="KOG84551.1"/>
    <property type="molecule type" value="Genomic_DNA"/>
</dbReference>
<keyword evidence="3" id="KW-1185">Reference proteome</keyword>
<proteinExistence type="predicted"/>
<dbReference type="PANTHER" id="PTHR45527:SF1">
    <property type="entry name" value="FATTY ACID SYNTHASE"/>
    <property type="match status" value="1"/>
</dbReference>
<reference evidence="2 3" key="1">
    <citation type="submission" date="2015-07" db="EMBL/GenBank/DDBJ databases">
        <authorList>
            <person name="Ju K.-S."/>
            <person name="Doroghazi J.R."/>
            <person name="Metcalf W.W."/>
        </authorList>
    </citation>
    <scope>NUCLEOTIDE SEQUENCE [LARGE SCALE GENOMIC DNA]</scope>
    <source>
        <strain evidence="2 3">NRRL B-3589</strain>
    </source>
</reference>
<organism evidence="2 3">
    <name type="scientific">Streptomyces varsoviensis</name>
    <dbReference type="NCBI Taxonomy" id="67373"/>
    <lineage>
        <taxon>Bacteria</taxon>
        <taxon>Bacillati</taxon>
        <taxon>Actinomycetota</taxon>
        <taxon>Actinomycetes</taxon>
        <taxon>Kitasatosporales</taxon>
        <taxon>Streptomycetaceae</taxon>
        <taxon>Streptomyces</taxon>
    </lineage>
</organism>
<evidence type="ECO:0000259" key="1">
    <source>
        <dbReference type="Pfam" id="PF00668"/>
    </source>
</evidence>
<protein>
    <recommendedName>
        <fullName evidence="1">Condensation domain-containing protein</fullName>
    </recommendedName>
</protein>
<dbReference type="PANTHER" id="PTHR45527">
    <property type="entry name" value="NONRIBOSOMAL PEPTIDE SYNTHETASE"/>
    <property type="match status" value="1"/>
</dbReference>
<gene>
    <name evidence="2" type="ORF">ADK38_38880</name>
</gene>
<dbReference type="Gene3D" id="3.30.559.10">
    <property type="entry name" value="Chloramphenicol acetyltransferase-like domain"/>
    <property type="match status" value="1"/>
</dbReference>
<name>A0ABR5IV70_9ACTN</name>